<organism evidence="2 3">
    <name type="scientific">Pleurodeles waltl</name>
    <name type="common">Iberian ribbed newt</name>
    <dbReference type="NCBI Taxonomy" id="8319"/>
    <lineage>
        <taxon>Eukaryota</taxon>
        <taxon>Metazoa</taxon>
        <taxon>Chordata</taxon>
        <taxon>Craniata</taxon>
        <taxon>Vertebrata</taxon>
        <taxon>Euteleostomi</taxon>
        <taxon>Amphibia</taxon>
        <taxon>Batrachia</taxon>
        <taxon>Caudata</taxon>
        <taxon>Salamandroidea</taxon>
        <taxon>Salamandridae</taxon>
        <taxon>Pleurodelinae</taxon>
        <taxon>Pleurodeles</taxon>
    </lineage>
</organism>
<accession>A0AAV7N3P1</accession>
<evidence type="ECO:0000256" key="1">
    <source>
        <dbReference type="SAM" id="MobiDB-lite"/>
    </source>
</evidence>
<reference evidence="2" key="1">
    <citation type="journal article" date="2022" name="bioRxiv">
        <title>Sequencing and chromosome-scale assembly of the giantPleurodeles waltlgenome.</title>
        <authorList>
            <person name="Brown T."/>
            <person name="Elewa A."/>
            <person name="Iarovenko S."/>
            <person name="Subramanian E."/>
            <person name="Araus A.J."/>
            <person name="Petzold A."/>
            <person name="Susuki M."/>
            <person name="Suzuki K.-i.T."/>
            <person name="Hayashi T."/>
            <person name="Toyoda A."/>
            <person name="Oliveira C."/>
            <person name="Osipova E."/>
            <person name="Leigh N.D."/>
            <person name="Simon A."/>
            <person name="Yun M.H."/>
        </authorList>
    </citation>
    <scope>NUCLEOTIDE SEQUENCE</scope>
    <source>
        <strain evidence="2">20211129_DDA</strain>
        <tissue evidence="2">Liver</tissue>
    </source>
</reference>
<protein>
    <submittedName>
        <fullName evidence="2">Uncharacterized protein</fullName>
    </submittedName>
</protein>
<evidence type="ECO:0000313" key="2">
    <source>
        <dbReference type="EMBL" id="KAJ1109142.1"/>
    </source>
</evidence>
<gene>
    <name evidence="2" type="ORF">NDU88_006507</name>
</gene>
<sequence length="111" mass="12600">MGLINFVTISRAQLLKLCKEKGLKADRKITKLDLQVAIRFFEEVQRLQSIPEGDDEEEEAHLEVDKEIEDPYLGPELQGEHFSTPVDAQDGAESSVTVMDLSPMQLEDRKE</sequence>
<feature type="region of interest" description="Disordered" evidence="1">
    <location>
        <begin position="49"/>
        <end position="111"/>
    </location>
</feature>
<comment type="caution">
    <text evidence="2">The sequence shown here is derived from an EMBL/GenBank/DDBJ whole genome shotgun (WGS) entry which is preliminary data.</text>
</comment>
<keyword evidence="3" id="KW-1185">Reference proteome</keyword>
<dbReference type="EMBL" id="JANPWB010000013">
    <property type="protein sequence ID" value="KAJ1109142.1"/>
    <property type="molecule type" value="Genomic_DNA"/>
</dbReference>
<dbReference type="Proteomes" id="UP001066276">
    <property type="component" value="Chromosome 9"/>
</dbReference>
<evidence type="ECO:0000313" key="3">
    <source>
        <dbReference type="Proteomes" id="UP001066276"/>
    </source>
</evidence>
<dbReference type="AlphaFoldDB" id="A0AAV7N3P1"/>
<proteinExistence type="predicted"/>
<name>A0AAV7N3P1_PLEWA</name>
<feature type="compositionally biased region" description="Acidic residues" evidence="1">
    <location>
        <begin position="52"/>
        <end position="70"/>
    </location>
</feature>